<dbReference type="AlphaFoldDB" id="A0AAV2FMB1"/>
<gene>
    <name evidence="1" type="ORF">LTRI10_LOCUS38824</name>
</gene>
<name>A0AAV2FMB1_9ROSI</name>
<proteinExistence type="predicted"/>
<organism evidence="1 2">
    <name type="scientific">Linum trigynum</name>
    <dbReference type="NCBI Taxonomy" id="586398"/>
    <lineage>
        <taxon>Eukaryota</taxon>
        <taxon>Viridiplantae</taxon>
        <taxon>Streptophyta</taxon>
        <taxon>Embryophyta</taxon>
        <taxon>Tracheophyta</taxon>
        <taxon>Spermatophyta</taxon>
        <taxon>Magnoliopsida</taxon>
        <taxon>eudicotyledons</taxon>
        <taxon>Gunneridae</taxon>
        <taxon>Pentapetalae</taxon>
        <taxon>rosids</taxon>
        <taxon>fabids</taxon>
        <taxon>Malpighiales</taxon>
        <taxon>Linaceae</taxon>
        <taxon>Linum</taxon>
    </lineage>
</organism>
<evidence type="ECO:0000313" key="2">
    <source>
        <dbReference type="Proteomes" id="UP001497516"/>
    </source>
</evidence>
<dbReference type="Proteomes" id="UP001497516">
    <property type="component" value="Chromosome 7"/>
</dbReference>
<reference evidence="1 2" key="1">
    <citation type="submission" date="2024-04" db="EMBL/GenBank/DDBJ databases">
        <authorList>
            <person name="Fracassetti M."/>
        </authorList>
    </citation>
    <scope>NUCLEOTIDE SEQUENCE [LARGE SCALE GENOMIC DNA]</scope>
</reference>
<evidence type="ECO:0000313" key="1">
    <source>
        <dbReference type="EMBL" id="CAL1398600.1"/>
    </source>
</evidence>
<protein>
    <submittedName>
        <fullName evidence="1">Uncharacterized protein</fullName>
    </submittedName>
</protein>
<dbReference type="EMBL" id="OZ034820">
    <property type="protein sequence ID" value="CAL1398600.1"/>
    <property type="molecule type" value="Genomic_DNA"/>
</dbReference>
<accession>A0AAV2FMB1</accession>
<sequence>MKIRYHSMLIAIAIGALFYLLRVALFKTGLIYLPQNGGDSWKIACMFMSTSRSRNSPSTWRKRSLQEGYSVPDSLESMQDSDFTNLFTERTSNEIVLPFDPNQTIDDYFLELGFLGLTATMRQRR</sequence>
<keyword evidence="2" id="KW-1185">Reference proteome</keyword>